<organism evidence="9 10">
    <name type="scientific">Endozoicomonas lisbonensis</name>
    <dbReference type="NCBI Taxonomy" id="3120522"/>
    <lineage>
        <taxon>Bacteria</taxon>
        <taxon>Pseudomonadati</taxon>
        <taxon>Pseudomonadota</taxon>
        <taxon>Gammaproteobacteria</taxon>
        <taxon>Oceanospirillales</taxon>
        <taxon>Endozoicomonadaceae</taxon>
        <taxon>Endozoicomonas</taxon>
    </lineage>
</organism>
<keyword evidence="2" id="KW-0677">Repeat</keyword>
<dbReference type="Gene3D" id="1.25.40.10">
    <property type="entry name" value="Tetratricopeptide repeat domain"/>
    <property type="match status" value="1"/>
</dbReference>
<feature type="domain" description="Cytochrome c-type biogenesis protein H TPR" evidence="8">
    <location>
        <begin position="153"/>
        <end position="255"/>
    </location>
</feature>
<accession>A0ABV2SDQ3</accession>
<evidence type="ECO:0000256" key="2">
    <source>
        <dbReference type="ARBA" id="ARBA00022737"/>
    </source>
</evidence>
<evidence type="ECO:0000256" key="5">
    <source>
        <dbReference type="PROSITE-ProRule" id="PRU00339"/>
    </source>
</evidence>
<gene>
    <name evidence="9" type="ORF">V5J35_001077</name>
</gene>
<dbReference type="InterPro" id="IPR056413">
    <property type="entry name" value="TPR_CcmH_CycH"/>
</dbReference>
<dbReference type="InterPro" id="IPR011990">
    <property type="entry name" value="TPR-like_helical_dom_sf"/>
</dbReference>
<name>A0ABV2SDQ3_9GAMM</name>
<evidence type="ECO:0000259" key="8">
    <source>
        <dbReference type="Pfam" id="PF23914"/>
    </source>
</evidence>
<feature type="transmembrane region" description="Helical" evidence="6">
    <location>
        <begin position="6"/>
        <end position="26"/>
    </location>
</feature>
<keyword evidence="3" id="KW-0201">Cytochrome c-type biogenesis</keyword>
<dbReference type="Proteomes" id="UP001549366">
    <property type="component" value="Unassembled WGS sequence"/>
</dbReference>
<dbReference type="Pfam" id="PF23914">
    <property type="entry name" value="TPR_CcmH_CycH"/>
    <property type="match status" value="1"/>
</dbReference>
<feature type="transmembrane region" description="Helical" evidence="6">
    <location>
        <begin position="101"/>
        <end position="120"/>
    </location>
</feature>
<evidence type="ECO:0000256" key="3">
    <source>
        <dbReference type="ARBA" id="ARBA00022748"/>
    </source>
</evidence>
<reference evidence="9 10" key="1">
    <citation type="submission" date="2024-06" db="EMBL/GenBank/DDBJ databases">
        <title>Genomic Encyclopedia of Type Strains, Phase V (KMG-V): Genome sequencing to study the core and pangenomes of soil and plant-associated prokaryotes.</title>
        <authorList>
            <person name="Whitman W."/>
        </authorList>
    </citation>
    <scope>NUCLEOTIDE SEQUENCE [LARGE SCALE GENOMIC DNA]</scope>
    <source>
        <strain evidence="9 10">NE40</strain>
    </source>
</reference>
<dbReference type="InterPro" id="IPR056412">
    <property type="entry name" value="Ig_CycH"/>
</dbReference>
<dbReference type="SUPFAM" id="SSF48452">
    <property type="entry name" value="TPR-like"/>
    <property type="match status" value="1"/>
</dbReference>
<comment type="subcellular location">
    <subcellularLocation>
        <location evidence="1">Cell envelope</location>
    </subcellularLocation>
</comment>
<keyword evidence="6" id="KW-0812">Transmembrane</keyword>
<dbReference type="InterPro" id="IPR051263">
    <property type="entry name" value="C-type_cytochrome_biogenesis"/>
</dbReference>
<proteinExistence type="predicted"/>
<evidence type="ECO:0000256" key="6">
    <source>
        <dbReference type="SAM" id="Phobius"/>
    </source>
</evidence>
<dbReference type="PANTHER" id="PTHR47870">
    <property type="entry name" value="CYTOCHROME C-TYPE BIOGENESIS PROTEIN CCMH"/>
    <property type="match status" value="1"/>
</dbReference>
<evidence type="ECO:0000313" key="10">
    <source>
        <dbReference type="Proteomes" id="UP001549366"/>
    </source>
</evidence>
<dbReference type="NCBIfam" id="TIGR03142">
    <property type="entry name" value="cytochro_ccmI"/>
    <property type="match status" value="1"/>
</dbReference>
<keyword evidence="4 5" id="KW-0802">TPR repeat</keyword>
<dbReference type="Pfam" id="PF23892">
    <property type="entry name" value="Ig_CycH"/>
    <property type="match status" value="1"/>
</dbReference>
<feature type="domain" description="Cytochrome c-type biogenesis protein H Ig-like" evidence="7">
    <location>
        <begin position="286"/>
        <end position="389"/>
    </location>
</feature>
<keyword evidence="6" id="KW-1133">Transmembrane helix</keyword>
<dbReference type="InterPro" id="IPR017560">
    <property type="entry name" value="Cyt_c_biogenesis_CcmI"/>
</dbReference>
<feature type="repeat" description="TPR" evidence="5">
    <location>
        <begin position="159"/>
        <end position="192"/>
    </location>
</feature>
<evidence type="ECO:0000256" key="1">
    <source>
        <dbReference type="ARBA" id="ARBA00004196"/>
    </source>
</evidence>
<dbReference type="PROSITE" id="PS50005">
    <property type="entry name" value="TPR"/>
    <property type="match status" value="1"/>
</dbReference>
<sequence length="393" mass="43205">MIMNFWFSAVLLIMAAIALAAVPLLVKRRKSSGTSAREANIEQFQEQQKELEAQLSQGLISPSLAAEMRAELEKKLLSDVPARRNKAKEETKEYLDVRPGVALSALLVLLIPLLTVPLYWKLGAQTELQVAEALAEPELNADSLLDTLENWQQSKPDNPQALYLLGGRYLALGRMDDSEQAYRRFYELTDSDQGAAQLAQVLYLKNNSRLDAEISQLLHEALTRNEFNTTALGMQGIAAFEQKDYAGALAAWDKAFSVETDPVARESLLTGINQAKKMLGEPMPSLRVMVSLAPELQSLPGNTRVMVFARAREGRMPLAVKPVLVSELPGEVVLDDSTAMMMGGSKLSETDLLDVVATISLSGDVMNPDYKGEVKSVRFESKEVVELLIRPAG</sequence>
<dbReference type="InterPro" id="IPR019734">
    <property type="entry name" value="TPR_rpt"/>
</dbReference>
<keyword evidence="6" id="KW-0472">Membrane</keyword>
<evidence type="ECO:0000259" key="7">
    <source>
        <dbReference type="Pfam" id="PF23892"/>
    </source>
</evidence>
<dbReference type="EMBL" id="JBEWTB010000002">
    <property type="protein sequence ID" value="MET4755885.1"/>
    <property type="molecule type" value="Genomic_DNA"/>
</dbReference>
<evidence type="ECO:0000256" key="4">
    <source>
        <dbReference type="ARBA" id="ARBA00022803"/>
    </source>
</evidence>
<keyword evidence="10" id="KW-1185">Reference proteome</keyword>
<evidence type="ECO:0000313" key="9">
    <source>
        <dbReference type="EMBL" id="MET4755885.1"/>
    </source>
</evidence>
<dbReference type="PANTHER" id="PTHR47870:SF4">
    <property type="entry name" value="CYTOCHROME C-TYPE BIOGENESIS PROTEIN CYCH"/>
    <property type="match status" value="1"/>
</dbReference>
<comment type="caution">
    <text evidence="9">The sequence shown here is derived from an EMBL/GenBank/DDBJ whole genome shotgun (WGS) entry which is preliminary data.</text>
</comment>
<protein>
    <submittedName>
        <fullName evidence="9">Cytochrome c-type biogenesis protein CcmH</fullName>
    </submittedName>
</protein>